<feature type="domain" description="Ig-like" evidence="15">
    <location>
        <begin position="1347"/>
        <end position="1438"/>
    </location>
</feature>
<evidence type="ECO:0000256" key="8">
    <source>
        <dbReference type="ARBA" id="ARBA00023018"/>
    </source>
</evidence>
<evidence type="ECO:0000256" key="9">
    <source>
        <dbReference type="ARBA" id="ARBA00023136"/>
    </source>
</evidence>
<keyword evidence="10" id="KW-1015">Disulfide bond</keyword>
<dbReference type="GO" id="GO:0016020">
    <property type="term" value="C:membrane"/>
    <property type="evidence" value="ECO:0007669"/>
    <property type="project" value="UniProtKB-SubCell"/>
</dbReference>
<feature type="domain" description="Ig-like" evidence="15">
    <location>
        <begin position="383"/>
        <end position="477"/>
    </location>
</feature>
<dbReference type="GO" id="GO:0048812">
    <property type="term" value="P:neuron projection morphogenesis"/>
    <property type="evidence" value="ECO:0007669"/>
    <property type="project" value="UniProtKB-ARBA"/>
</dbReference>
<comment type="subcellular location">
    <subcellularLocation>
        <location evidence="1">Membrane</location>
        <topology evidence="1">Single-pass type I membrane protein</topology>
    </subcellularLocation>
    <subcellularLocation>
        <location evidence="12">Synapse</location>
    </subcellularLocation>
</comment>
<dbReference type="GO" id="GO:0045202">
    <property type="term" value="C:synapse"/>
    <property type="evidence" value="ECO:0007669"/>
    <property type="project" value="UniProtKB-SubCell"/>
</dbReference>
<evidence type="ECO:0000256" key="13">
    <source>
        <dbReference type="SAM" id="MobiDB-lite"/>
    </source>
</evidence>
<dbReference type="SUPFAM" id="SSF48726">
    <property type="entry name" value="Immunoglobulin"/>
    <property type="match status" value="21"/>
</dbReference>
<feature type="compositionally biased region" description="Basic and acidic residues" evidence="13">
    <location>
        <begin position="3009"/>
        <end position="3027"/>
    </location>
</feature>
<feature type="domain" description="Fibronectin type-III" evidence="16">
    <location>
        <begin position="2236"/>
        <end position="2330"/>
    </location>
</feature>
<keyword evidence="5" id="KW-0130">Cell adhesion</keyword>
<evidence type="ECO:0000256" key="11">
    <source>
        <dbReference type="ARBA" id="ARBA00023319"/>
    </source>
</evidence>
<dbReference type="Pfam" id="PF00041">
    <property type="entry name" value="fn3"/>
    <property type="match status" value="5"/>
</dbReference>
<feature type="domain" description="Fibronectin type-III" evidence="16">
    <location>
        <begin position="1931"/>
        <end position="2026"/>
    </location>
</feature>
<dbReference type="SMART" id="SM00408">
    <property type="entry name" value="IGc2"/>
    <property type="match status" value="21"/>
</dbReference>
<dbReference type="FunFam" id="2.60.40.10:FF:000104">
    <property type="entry name" value="Down syndrome cell adhesion molecule b"/>
    <property type="match status" value="1"/>
</dbReference>
<feature type="compositionally biased region" description="Pro residues" evidence="13">
    <location>
        <begin position="2979"/>
        <end position="2992"/>
    </location>
</feature>
<dbReference type="InterPro" id="IPR003598">
    <property type="entry name" value="Ig_sub2"/>
</dbReference>
<feature type="domain" description="Fibronectin type-III" evidence="16">
    <location>
        <begin position="2031"/>
        <end position="2131"/>
    </location>
</feature>
<feature type="transmembrane region" description="Helical" evidence="14">
    <location>
        <begin position="2702"/>
        <end position="2724"/>
    </location>
</feature>
<feature type="domain" description="Ig-like" evidence="15">
    <location>
        <begin position="1152"/>
        <end position="1247"/>
    </location>
</feature>
<dbReference type="PANTHER" id="PTHR12231">
    <property type="entry name" value="CTX-RELATED TYPE I TRANSMEMBRANE PROTEIN"/>
    <property type="match status" value="1"/>
</dbReference>
<dbReference type="FunFam" id="2.60.40.10:FF:000333">
    <property type="entry name" value="Down syndrome cell adhesion molecule"/>
    <property type="match status" value="2"/>
</dbReference>
<keyword evidence="6" id="KW-0524">Neurogenesis</keyword>
<keyword evidence="7 14" id="KW-1133">Transmembrane helix</keyword>
<dbReference type="FunFam" id="2.60.40.10:FF:000498">
    <property type="entry name" value="Down syndrome cell adhesion molecule, isoform J"/>
    <property type="match status" value="1"/>
</dbReference>
<feature type="domain" description="Ig-like" evidence="15">
    <location>
        <begin position="107"/>
        <end position="186"/>
    </location>
</feature>
<dbReference type="InterPro" id="IPR013098">
    <property type="entry name" value="Ig_I-set"/>
</dbReference>
<organism evidence="17 18">
    <name type="scientific">Folsomia candida</name>
    <name type="common">Springtail</name>
    <dbReference type="NCBI Taxonomy" id="158441"/>
    <lineage>
        <taxon>Eukaryota</taxon>
        <taxon>Metazoa</taxon>
        <taxon>Ecdysozoa</taxon>
        <taxon>Arthropoda</taxon>
        <taxon>Hexapoda</taxon>
        <taxon>Collembola</taxon>
        <taxon>Entomobryomorpha</taxon>
        <taxon>Isotomoidea</taxon>
        <taxon>Isotomidae</taxon>
        <taxon>Proisotominae</taxon>
        <taxon>Folsomia</taxon>
    </lineage>
</organism>
<feature type="domain" description="Fibronectin type-III" evidence="16">
    <location>
        <begin position="2422"/>
        <end position="2514"/>
    </location>
</feature>
<dbReference type="STRING" id="158441.A0A226ESW5"/>
<dbReference type="PROSITE" id="PS50853">
    <property type="entry name" value="FN3"/>
    <property type="match status" value="6"/>
</dbReference>
<dbReference type="CDD" id="cd20956">
    <property type="entry name" value="IgI_4_Dscam"/>
    <property type="match status" value="1"/>
</dbReference>
<dbReference type="Pfam" id="PF12355">
    <property type="entry name" value="Dscam_C"/>
    <property type="match status" value="1"/>
</dbReference>
<keyword evidence="2 14" id="KW-0812">Transmembrane</keyword>
<feature type="region of interest" description="Disordered" evidence="13">
    <location>
        <begin position="2812"/>
        <end position="2844"/>
    </location>
</feature>
<feature type="domain" description="Ig-like" evidence="15">
    <location>
        <begin position="1732"/>
        <end position="1825"/>
    </location>
</feature>
<feature type="domain" description="Ig-like" evidence="15">
    <location>
        <begin position="748"/>
        <end position="844"/>
    </location>
</feature>
<evidence type="ECO:0000259" key="16">
    <source>
        <dbReference type="PROSITE" id="PS50853"/>
    </source>
</evidence>
<feature type="compositionally biased region" description="Basic and acidic residues" evidence="13">
    <location>
        <begin position="3044"/>
        <end position="3055"/>
    </location>
</feature>
<feature type="compositionally biased region" description="Acidic residues" evidence="13">
    <location>
        <begin position="2943"/>
        <end position="2954"/>
    </location>
</feature>
<dbReference type="SMART" id="SM00409">
    <property type="entry name" value="IG"/>
    <property type="match status" value="21"/>
</dbReference>
<dbReference type="CDD" id="cd20958">
    <property type="entry name" value="IgI_5_Dscam"/>
    <property type="match status" value="1"/>
</dbReference>
<name>A0A226ESW5_FOLCA</name>
<dbReference type="OMA" id="YRHSGTY"/>
<proteinExistence type="predicted"/>
<dbReference type="InterPro" id="IPR036116">
    <property type="entry name" value="FN3_sf"/>
</dbReference>
<feature type="domain" description="Ig-like" evidence="15">
    <location>
        <begin position="1637"/>
        <end position="1727"/>
    </location>
</feature>
<dbReference type="FunFam" id="2.60.40.10:FF:000093">
    <property type="entry name" value="Down syndrome cell adhesion molecule, isoform B"/>
    <property type="match status" value="1"/>
</dbReference>
<dbReference type="CDD" id="cd00063">
    <property type="entry name" value="FN3"/>
    <property type="match status" value="6"/>
</dbReference>
<dbReference type="InterPro" id="IPR007110">
    <property type="entry name" value="Ig-like_dom"/>
</dbReference>
<dbReference type="SUPFAM" id="SSF49265">
    <property type="entry name" value="Fibronectin type III"/>
    <property type="match status" value="3"/>
</dbReference>
<feature type="domain" description="Ig-like" evidence="15">
    <location>
        <begin position="849"/>
        <end position="940"/>
    </location>
</feature>
<feature type="domain" description="Ig-like" evidence="15">
    <location>
        <begin position="2332"/>
        <end position="2418"/>
    </location>
</feature>
<evidence type="ECO:0000256" key="12">
    <source>
        <dbReference type="ARBA" id="ARBA00034103"/>
    </source>
</evidence>
<comment type="caution">
    <text evidence="17">The sequence shown here is derived from an EMBL/GenBank/DDBJ whole genome shotgun (WGS) entry which is preliminary data.</text>
</comment>
<dbReference type="FunFam" id="2.60.40.10:FF:001049">
    <property type="entry name" value="Down syndrome cell adhesion molecule-like protein Dscam2"/>
    <property type="match status" value="1"/>
</dbReference>
<dbReference type="FunFam" id="2.60.40.10:FF:000324">
    <property type="entry name" value="Down syndrome cell adhesion molecule, isoform D"/>
    <property type="match status" value="1"/>
</dbReference>
<dbReference type="InterPro" id="IPR051170">
    <property type="entry name" value="Neural/epithelial_adhesion"/>
</dbReference>
<dbReference type="Pfam" id="PF07679">
    <property type="entry name" value="I-set"/>
    <property type="match status" value="10"/>
</dbReference>
<feature type="domain" description="Ig-like" evidence="15">
    <location>
        <begin position="292"/>
        <end position="376"/>
    </location>
</feature>
<dbReference type="EMBL" id="LNIX01000002">
    <property type="protein sequence ID" value="OXA60340.1"/>
    <property type="molecule type" value="Genomic_DNA"/>
</dbReference>
<keyword evidence="8" id="KW-0770">Synapse</keyword>
<evidence type="ECO:0000313" key="17">
    <source>
        <dbReference type="EMBL" id="OXA60340.1"/>
    </source>
</evidence>
<evidence type="ECO:0000256" key="5">
    <source>
        <dbReference type="ARBA" id="ARBA00022889"/>
    </source>
</evidence>
<dbReference type="GO" id="GO:0007155">
    <property type="term" value="P:cell adhesion"/>
    <property type="evidence" value="ECO:0007669"/>
    <property type="project" value="UniProtKB-KW"/>
</dbReference>
<dbReference type="FunFam" id="2.60.40.10:FF:000719">
    <property type="entry name" value="nephrin isoform X1"/>
    <property type="match status" value="1"/>
</dbReference>
<dbReference type="InterPro" id="IPR013106">
    <property type="entry name" value="Ig_V-set"/>
</dbReference>
<dbReference type="Pfam" id="PF13927">
    <property type="entry name" value="Ig_3"/>
    <property type="match status" value="10"/>
</dbReference>
<dbReference type="GO" id="GO:0043005">
    <property type="term" value="C:neuron projection"/>
    <property type="evidence" value="ECO:0007669"/>
    <property type="project" value="TreeGrafter"/>
</dbReference>
<feature type="domain" description="Ig-like" evidence="15">
    <location>
        <begin position="1443"/>
        <end position="1534"/>
    </location>
</feature>
<dbReference type="FunFam" id="2.60.40.10:FF:000017">
    <property type="entry name" value="Down syndrome cell adhesion molecule b"/>
    <property type="match status" value="11"/>
</dbReference>
<feature type="transmembrane region" description="Helical" evidence="14">
    <location>
        <begin position="2639"/>
        <end position="2660"/>
    </location>
</feature>
<dbReference type="InterPro" id="IPR036179">
    <property type="entry name" value="Ig-like_dom_sf"/>
</dbReference>
<evidence type="ECO:0000256" key="4">
    <source>
        <dbReference type="ARBA" id="ARBA00022737"/>
    </source>
</evidence>
<evidence type="ECO:0000313" key="18">
    <source>
        <dbReference type="Proteomes" id="UP000198287"/>
    </source>
</evidence>
<evidence type="ECO:0000256" key="14">
    <source>
        <dbReference type="SAM" id="Phobius"/>
    </source>
</evidence>
<dbReference type="InterPro" id="IPR003599">
    <property type="entry name" value="Ig_sub"/>
</dbReference>
<dbReference type="InterPro" id="IPR013783">
    <property type="entry name" value="Ig-like_fold"/>
</dbReference>
<dbReference type="InterPro" id="IPR056754">
    <property type="entry name" value="DSCAM/DSCAML_C"/>
</dbReference>
<feature type="domain" description="Ig-like" evidence="15">
    <location>
        <begin position="1250"/>
        <end position="1342"/>
    </location>
</feature>
<feature type="domain" description="Ig-like" evidence="15">
    <location>
        <begin position="194"/>
        <end position="287"/>
    </location>
</feature>
<keyword evidence="9 14" id="KW-0472">Membrane</keyword>
<feature type="compositionally biased region" description="Basic and acidic residues" evidence="13">
    <location>
        <begin position="2819"/>
        <end position="2833"/>
    </location>
</feature>
<gene>
    <name evidence="17" type="ORF">Fcan01_05246</name>
</gene>
<keyword evidence="3" id="KW-0732">Signal</keyword>
<feature type="domain" description="Fibronectin type-III" evidence="16">
    <location>
        <begin position="2136"/>
        <end position="2232"/>
    </location>
</feature>
<feature type="domain" description="Ig-like" evidence="15">
    <location>
        <begin position="556"/>
        <end position="647"/>
    </location>
</feature>
<feature type="domain" description="Ig-like" evidence="15">
    <location>
        <begin position="1539"/>
        <end position="1632"/>
    </location>
</feature>
<feature type="compositionally biased region" description="Polar residues" evidence="13">
    <location>
        <begin position="2896"/>
        <end position="2907"/>
    </location>
</feature>
<evidence type="ECO:0000259" key="15">
    <source>
        <dbReference type="PROSITE" id="PS50835"/>
    </source>
</evidence>
<dbReference type="SMART" id="SM00406">
    <property type="entry name" value="IGv"/>
    <property type="match status" value="5"/>
</dbReference>
<dbReference type="Proteomes" id="UP000198287">
    <property type="component" value="Unassembled WGS sequence"/>
</dbReference>
<feature type="domain" description="Fibronectin type-III" evidence="16">
    <location>
        <begin position="2518"/>
        <end position="2613"/>
    </location>
</feature>
<dbReference type="Pfam" id="PF25059">
    <property type="entry name" value="FN3_DSCAM-DSCAML_C"/>
    <property type="match status" value="1"/>
</dbReference>
<dbReference type="InterPro" id="IPR003961">
    <property type="entry name" value="FN3_dom"/>
</dbReference>
<evidence type="ECO:0000256" key="3">
    <source>
        <dbReference type="ARBA" id="ARBA00022729"/>
    </source>
</evidence>
<evidence type="ECO:0000256" key="6">
    <source>
        <dbReference type="ARBA" id="ARBA00022902"/>
    </source>
</evidence>
<dbReference type="FunFam" id="2.60.40.10:FF:000394">
    <property type="entry name" value="Down syndrome cell adhesion molecule, isoform J"/>
    <property type="match status" value="1"/>
</dbReference>
<feature type="compositionally biased region" description="Low complexity" evidence="13">
    <location>
        <begin position="2961"/>
        <end position="2978"/>
    </location>
</feature>
<dbReference type="FunFam" id="2.60.40.10:FF:000410">
    <property type="entry name" value="Down syndrome cell adhesion molecule, isoform H"/>
    <property type="match status" value="1"/>
</dbReference>
<keyword evidence="11" id="KW-0393">Immunoglobulin domain</keyword>
<sequence>MKLWTEPSGASRPRGATKTVETREASAGQALAAICSLQAFPKPHYRWYKFTDGSSRQPVQLDDRLKQLGGTLIIREAKVEDSGKYLCVVSNSVGEESVETVLTVTAPLAATVEPAVQTVDFGRPATFTCHYQGSPVKNITWMKNGKRLPQTEAVIRIDAVRREDRGMFQCFVRNDQDSAQSTAELKLGGRFDPPRLTFKFREEVLQPGPKVSLKCKATGNPSPEIVWELDSKKVTNADRVQVGQFVGENGEVVSHVNITNVHSNDGGVYRCTAISKVGSATHTGRLNIHGLPHVKSMDKAQVVAGSGMVKTCPVAGYPIDAVIWEKDNRVLPINRRQSVFPNGTLVIDNVQRNMDQGTYTCVARNAQGYTSRGNLEVQVMVLPSVVPFTFGETAVDAGANVQISCVVSFGDLPLTISWSFHNVMDSSKRSQSEITTMKIGTRSSLLMIDSVNFEHNGFYTCSAKNAVGVANYTAELIAQTTCIVSEGDIPIQITWTFHASDVATDSQKGISTTKFGHRSSILLIDPVTQSGNFTCSAKNAGGSMNYTAELIVQIAPRISEFSFGNVALHAGEYQSLECSVAEGDLPVQITWSFHGIELASQMGISTVRIGKRTNLLTIDAVAASHMGNYTCQATNAVGSANYTAELTVHVLPKITPFNFGHEPLPAGEYQTLECSVAEGDLPVQITWSFHGIELASQMGISTVRIGKRTNLLTIDAVAASHMGNYTCQATNAVGSANYTAELTVHVPPKILPLLGFEDSVNEGHNVQLNCIISVGQPPIQITWSFHQNNGAQNSGKNQEGVNIVKLGPKSSVLMIDSVKAHHAGNYVCRASNDAGTDEYSTTLVVNVFPRVVSFTFGQEPLEAGTHASLQCSVDQGDLPMSITWSFHGVELSSQMGISTVKIGKRTNLLTIDSVAASHMGNYTCQATNAVGSANYTAELTVHVPPRIVPFFFGNGDEPLMAGSHVTITCTVDEGDLPFENIRWAFHGKELSSQMGIETVKIGKRTNILTIESIAPFHKGEYSCIATNAVGSTNYTAVLNIRDITIMFHIDHMTFPPKIRLFSPPDDIVAGESAEIQCTVTGDTPIKIVWSFQGFSTTLNSMKGVQISKLGDKKSLLNIDSLSAENSGNYTCSAKNSAGIANYTTSLIVQESPRIVPFSFGPGEEALNAGTHATLQCSVDQGDMPLSLQWIFHGKELSSQMGIETAKFGKRTNMLTIESLAPFHAGNYTCTATNAAGVANYTTTLKVNVPPKIRPVSLGDGLFGYGESAEIQCTVNGDTPMKIGWSFQGFGTALNSMKGVKITKTSEKSSLLNIESLSAENSGNYTCSAKNSAGTANYTTTLTVQVPPRLVQFSFGDQPLEAGTHVSLQCSVDQGDLPMSISWSFHGVELSSQMGIETTRLGKRANILTIESIAPFHVGNYSCLASNLAGSANHTAELIVKVPPKIRLFSPPEDIIAGESAEMQCTVNGDTPMKIGWSFQGFSTALNSMKGVKITKTSEKSSLLNIESLSAENSGNYTCSAKNSAGTANYTTALTVQAPPYVRPFSFGDQNFFGDSAEIQCSANGDTPIKISWTFQSIGFGAALNKLNGVEITKTGQKSSVLSIDSLTAENSGNYTCTAKNAAGSSNYTASLTVNVPPSISFMSFGETAFAGSATQATCLVANGDTPLQITWSFEGGNLSSHLGLKTALIGSRTSMLLVEPVSLGNQGIYTCTARNAAGVANASAALEVFVPPRWIVEPTDRAFAQGSDAKIECKSDGFPKPSVAWKKAAGDGPMDYRDLKGSAPGMRVEDGNLVISAIPKQAEGYYLCEANNGIGAGLSAVIYISVQAPPQFEIKFRNQTARKGEPAVLQCEAKGEKPIGILWSRDGKRLDPKPDPRYTIREEILSNGVLSDLSVKRSERTDSALFTCVATNAFGSDETSLNLIVQEPPEVPFGLKVLDKSGRSVQLQWSESFSGNSPITRFYIEYKMSKSDWNSGKDRVLVPGSQTMASVYNLRPATTYHLRLVAENEVGTSEASQSVTIITAEEAPSGPPTGIAVEPVDQHTLKVTWKPPLREEWNGDIMGYYVGYKLASSDKPYLFETVEFSREVGKEHHLMISNLKTYTEYSVVVQAFNRIGPGPMSKEVAQHTAEGKPDHAPQDISCTTLTSQSIRVSWTSPPLASANGVIKGYKVIFGPASSWYDEKTKEIKATPSSEIILHGLKKYTNYNMTILAYTNGGDGIPSTAVSCHTEQDVPGPPTAVKASVMSGDAILLSWQPPSQPNGVVTQYTVYQRTVEPKESEATSQKIPSFQTTYEISGLKRKERYEFWVTAHTAIGEGQPSKSATTSPSNKVPAKIASFAEKIVATHRDEVKLPCQAVGVPAPEIKWKVKGQMLTQSNRLRVLPDGSLLIKEVTRKDAGDYACKAENSNGHDTIMHTLVVQAPPQPPSISLAGATGTAITVRLKSPSDSAPLHGLTIHYKQDFGEWEATQIPPNMSEYTLEGLNCGTRYQIYATSYNSIGTGEASDILNTRTKGQKPGVPSAHKFIEVSQNSVTLHLSSWDDGGCPMLYFVVEYKARHQSDGWTMVSNSVKPSGNYVVLDLSPATWYQLRVTAHNNVGFTQAEFEFATLTLNGNILAPPTIDNGDFAAEWIAFLSGNLNLVVPVATGGIVIFTVLITICALRRGKTDTMHKDQVGPARTNDNGRGLLLEVFPWLPEWVDYNMIVAGCAMIVIIVVGLAVICIAVSRRNRGPESFRLRDEGLYAQPDMRGMTLKREFRDELGYIAPPNRKLPPVPGSNYSTCDRHKKGMNHPTWNGRRPAAATGVPHTYEELANGGGGIYYDDHPPVPPHAHSDDSSLYSKPPNGVPGQDEEICPYATFHLLGFREEMDPSKGSNGLTLPHGSTTLPPPGHGHHRGGSQSAPRGSNTTRYGRGPVGSGVVSSVAGGGTVGPNGIINPPNHVFSPEYDDPANIEDEYGYNSPNRRGSLGRRSMGSMRTVPIPESPSPPPPPPRPSDSPNSTPSHSQMNQSNDSKESNELSEAECDRDPLIRNRNSVSGGAPGNMSTEEMRRLIEKNEAHSIPNGLTPYDTVNV</sequence>
<feature type="domain" description="Ig-like" evidence="15">
    <location>
        <begin position="13"/>
        <end position="105"/>
    </location>
</feature>
<evidence type="ECO:0000256" key="1">
    <source>
        <dbReference type="ARBA" id="ARBA00004479"/>
    </source>
</evidence>
<reference evidence="17 18" key="1">
    <citation type="submission" date="2015-12" db="EMBL/GenBank/DDBJ databases">
        <title>The genome of Folsomia candida.</title>
        <authorList>
            <person name="Faddeeva A."/>
            <person name="Derks M.F."/>
            <person name="Anvar Y."/>
            <person name="Smit S."/>
            <person name="Van Straalen N."/>
            <person name="Roelofs D."/>
        </authorList>
    </citation>
    <scope>NUCLEOTIDE SEQUENCE [LARGE SCALE GENOMIC DNA]</scope>
    <source>
        <strain evidence="17 18">VU population</strain>
        <tissue evidence="17">Whole body</tissue>
    </source>
</reference>
<dbReference type="SMART" id="SM00060">
    <property type="entry name" value="FN3"/>
    <property type="match status" value="6"/>
</dbReference>
<accession>A0A226ESW5</accession>
<dbReference type="PROSITE" id="PS50835">
    <property type="entry name" value="IG_LIKE"/>
    <property type="match status" value="21"/>
</dbReference>
<dbReference type="Gene3D" id="2.60.40.10">
    <property type="entry name" value="Immunoglobulins"/>
    <property type="match status" value="27"/>
</dbReference>
<feature type="domain" description="Ig-like" evidence="15">
    <location>
        <begin position="652"/>
        <end position="743"/>
    </location>
</feature>
<feature type="domain" description="Ig-like" evidence="15">
    <location>
        <begin position="945"/>
        <end position="1039"/>
    </location>
</feature>
<feature type="domain" description="Ig-like" evidence="15">
    <location>
        <begin position="481"/>
        <end position="551"/>
    </location>
</feature>
<feature type="compositionally biased region" description="Low complexity" evidence="13">
    <location>
        <begin position="2874"/>
        <end position="2883"/>
    </location>
</feature>
<keyword evidence="18" id="KW-1185">Reference proteome</keyword>
<dbReference type="OrthoDB" id="152385at2759"/>
<feature type="domain" description="Ig-like" evidence="15">
    <location>
        <begin position="1056"/>
        <end position="1147"/>
    </location>
</feature>
<protein>
    <submittedName>
        <fullName evidence="17">Down syndrome cell adhesion molecule-like protein Dscam2</fullName>
    </submittedName>
</protein>
<feature type="domain" description="Ig-like" evidence="15">
    <location>
        <begin position="1830"/>
        <end position="1922"/>
    </location>
</feature>
<evidence type="ECO:0000256" key="10">
    <source>
        <dbReference type="ARBA" id="ARBA00023157"/>
    </source>
</evidence>
<feature type="region of interest" description="Disordered" evidence="13">
    <location>
        <begin position="2865"/>
        <end position="3070"/>
    </location>
</feature>
<keyword evidence="4" id="KW-0677">Repeat</keyword>
<dbReference type="InterPro" id="IPR021012">
    <property type="entry name" value="Dscam1_C"/>
</dbReference>
<dbReference type="PANTHER" id="PTHR12231:SF253">
    <property type="entry name" value="DPR-INTERACTING PROTEIN ETA, ISOFORM B-RELATED"/>
    <property type="match status" value="1"/>
</dbReference>
<evidence type="ECO:0000256" key="7">
    <source>
        <dbReference type="ARBA" id="ARBA00022989"/>
    </source>
</evidence>
<evidence type="ECO:0000256" key="2">
    <source>
        <dbReference type="ARBA" id="ARBA00022692"/>
    </source>
</evidence>